<dbReference type="EMBL" id="JRKJ01000005">
    <property type="protein sequence ID" value="KGQ19867.1"/>
    <property type="molecule type" value="Genomic_DNA"/>
</dbReference>
<sequence>MSAEIAHEEAQEIARTGLRQAWVMLDRIEGFLVEVRDHKPEPTP</sequence>
<comment type="caution">
    <text evidence="1">The sequence shown here is derived from an EMBL/GenBank/DDBJ whole genome shotgun (WGS) entry which is preliminary data.</text>
</comment>
<proteinExistence type="predicted"/>
<organism evidence="1 2">
    <name type="scientific">Lysobacter dokdonensis DS-58</name>
    <dbReference type="NCBI Taxonomy" id="1300345"/>
    <lineage>
        <taxon>Bacteria</taxon>
        <taxon>Pseudomonadati</taxon>
        <taxon>Pseudomonadota</taxon>
        <taxon>Gammaproteobacteria</taxon>
        <taxon>Lysobacterales</taxon>
        <taxon>Lysobacteraceae</taxon>
        <taxon>Noviluteimonas</taxon>
    </lineage>
</organism>
<dbReference type="AlphaFoldDB" id="A0A0A2WMA1"/>
<reference evidence="1 2" key="1">
    <citation type="submission" date="2014-09" db="EMBL/GenBank/DDBJ databases">
        <title>Genome sequences of Lysobacter dokdonensis DS-58.</title>
        <authorList>
            <person name="Kim J.F."/>
            <person name="Kwak M.-J."/>
        </authorList>
    </citation>
    <scope>NUCLEOTIDE SEQUENCE [LARGE SCALE GENOMIC DNA]</scope>
    <source>
        <strain evidence="1 2">DS-58</strain>
    </source>
</reference>
<evidence type="ECO:0000313" key="2">
    <source>
        <dbReference type="Proteomes" id="UP000030518"/>
    </source>
</evidence>
<name>A0A0A2WMA1_9GAMM</name>
<evidence type="ECO:0000313" key="1">
    <source>
        <dbReference type="EMBL" id="KGQ19867.1"/>
    </source>
</evidence>
<accession>A0A0A2WMA1</accession>
<dbReference type="Proteomes" id="UP000030518">
    <property type="component" value="Unassembled WGS sequence"/>
</dbReference>
<dbReference type="PATRIC" id="fig|1300345.3.peg.945"/>
<dbReference type="STRING" id="1300345.LF41_2374"/>
<dbReference type="RefSeq" id="WP_272913775.1">
    <property type="nucleotide sequence ID" value="NZ_JRKJ01000005.1"/>
</dbReference>
<protein>
    <submittedName>
        <fullName evidence="1">Uncharacterized protein</fullName>
    </submittedName>
</protein>
<gene>
    <name evidence="1" type="ORF">LF41_2374</name>
</gene>
<keyword evidence="2" id="KW-1185">Reference proteome</keyword>